<keyword evidence="4" id="KW-1185">Reference proteome</keyword>
<evidence type="ECO:0000256" key="1">
    <source>
        <dbReference type="SAM" id="Phobius"/>
    </source>
</evidence>
<accession>A0ABY2XB23</accession>
<evidence type="ECO:0000313" key="3">
    <source>
        <dbReference type="EMBL" id="TMV13203.1"/>
    </source>
</evidence>
<proteinExistence type="predicted"/>
<comment type="caution">
    <text evidence="3">The sequence shown here is derived from an EMBL/GenBank/DDBJ whole genome shotgun (WGS) entry which is preliminary data.</text>
</comment>
<gene>
    <name evidence="3" type="ORF">FGK64_10595</name>
</gene>
<feature type="domain" description="Putative Flp pilus-assembly TadG-like N-terminal" evidence="2">
    <location>
        <begin position="25"/>
        <end position="69"/>
    </location>
</feature>
<dbReference type="SUPFAM" id="SSF53300">
    <property type="entry name" value="vWA-like"/>
    <property type="match status" value="1"/>
</dbReference>
<dbReference type="Gene3D" id="3.40.50.410">
    <property type="entry name" value="von Willebrand factor, type A domain"/>
    <property type="match status" value="1"/>
</dbReference>
<dbReference type="InterPro" id="IPR028087">
    <property type="entry name" value="Tad_N"/>
</dbReference>
<keyword evidence="1" id="KW-0472">Membrane</keyword>
<dbReference type="Proteomes" id="UP001191082">
    <property type="component" value="Unassembled WGS sequence"/>
</dbReference>
<evidence type="ECO:0000313" key="4">
    <source>
        <dbReference type="Proteomes" id="UP001191082"/>
    </source>
</evidence>
<dbReference type="EMBL" id="VCPC01000002">
    <property type="protein sequence ID" value="TMV13203.1"/>
    <property type="molecule type" value="Genomic_DNA"/>
</dbReference>
<organism evidence="3 4">
    <name type="scientific">Arenibacterium halophilum</name>
    <dbReference type="NCBI Taxonomy" id="2583821"/>
    <lineage>
        <taxon>Bacteria</taxon>
        <taxon>Pseudomonadati</taxon>
        <taxon>Pseudomonadota</taxon>
        <taxon>Alphaproteobacteria</taxon>
        <taxon>Rhodobacterales</taxon>
        <taxon>Paracoccaceae</taxon>
        <taxon>Arenibacterium</taxon>
    </lineage>
</organism>
<name>A0ABY2XB23_9RHOB</name>
<reference evidence="3 4" key="1">
    <citation type="submission" date="2019-05" db="EMBL/GenBank/DDBJ databases">
        <title>Marivita sp. nov. isolated from sea sediment.</title>
        <authorList>
            <person name="Kim W."/>
        </authorList>
    </citation>
    <scope>NUCLEOTIDE SEQUENCE [LARGE SCALE GENOMIC DNA]</scope>
    <source>
        <strain evidence="3 4">CAU 1492</strain>
    </source>
</reference>
<keyword evidence="1" id="KW-1133">Transmembrane helix</keyword>
<keyword evidence="1" id="KW-0812">Transmembrane</keyword>
<protein>
    <submittedName>
        <fullName evidence="3">TadE/TadG family protein</fullName>
    </submittedName>
</protein>
<evidence type="ECO:0000259" key="2">
    <source>
        <dbReference type="Pfam" id="PF13400"/>
    </source>
</evidence>
<sequence length="517" mass="57047">MPAATPAHAKASKRLKRFARDEEGTLLIFGVYIFVLILMVGGIGIDLMRFERDRSELQYTLDRAVLAAADLEQTLEPADVVRDYFNKAGLGSNLRAVSLSQGLGYRTVSATADAEVRTQFMHMTGLDTMTAPAKGTAEERVSSVEISLVLDVSGSMSRNNRLVNLKTSAKEFVDTLLGGMTNASSISIIPYATQVNAGEPLLSKFNVSNEHSYSHCVNFIPEQFKKTDIKVTDDLERTAHFDPFTYSEGSIDLPVCPVRAGTAILPLSGNREQLHAHIDSMTAGGNTSIDLGMKWGAAMLDPSLRGPVALLAAEGEVDPRFVGRPLDYDNGETLKIIVLISDGENTDQYFLNPSLRTGDSNVWYNAVADRYSVYHSQGNPHFWWPHRNRWEDHPYGDEETGDAVRLPYTELFNQASLRWIANYLYSYTNSASGQWLSAAYEKRESSAKNQYTKHICGATKDKGVIVYTIGLEAPKVGLRTLKDCASSDSHFFEVEGLDIADAFSAIATSIRKLRLTQ</sequence>
<feature type="transmembrane region" description="Helical" evidence="1">
    <location>
        <begin position="26"/>
        <end position="45"/>
    </location>
</feature>
<dbReference type="InterPro" id="IPR036465">
    <property type="entry name" value="vWFA_dom_sf"/>
</dbReference>
<dbReference type="Pfam" id="PF13400">
    <property type="entry name" value="Tad"/>
    <property type="match status" value="1"/>
</dbReference>